<dbReference type="PROSITE" id="PS50026">
    <property type="entry name" value="EGF_3"/>
    <property type="match status" value="1"/>
</dbReference>
<protein>
    <recommendedName>
        <fullName evidence="11">Receptor-like serine/threonine-protein kinase</fullName>
        <ecNumber evidence="11">2.7.11.1</ecNumber>
    </recommendedName>
</protein>
<keyword evidence="7" id="KW-1015">Disulfide bond</keyword>
<keyword evidence="20" id="KW-1185">Reference proteome</keyword>
<dbReference type="Pfam" id="PF01453">
    <property type="entry name" value="B_lectin"/>
    <property type="match status" value="1"/>
</dbReference>
<dbReference type="AlphaFoldDB" id="A0A2Z6P3R5"/>
<keyword evidence="13" id="KW-1133">Transmembrane helix</keyword>
<evidence type="ECO:0000256" key="14">
    <source>
        <dbReference type="SAM" id="SignalP"/>
    </source>
</evidence>
<keyword evidence="1 11" id="KW-0723">Serine/threonine-protein kinase</keyword>
<evidence type="ECO:0000256" key="9">
    <source>
        <dbReference type="ARBA" id="ARBA00047899"/>
    </source>
</evidence>
<keyword evidence="2 11" id="KW-0808">Transferase</keyword>
<evidence type="ECO:0000256" key="12">
    <source>
        <dbReference type="PROSITE-ProRule" id="PRU00076"/>
    </source>
</evidence>
<comment type="similarity">
    <text evidence="11">Belongs to the protein kinase superfamily. Ser/Thr protein kinase family.</text>
</comment>
<feature type="domain" description="EGF-like" evidence="16">
    <location>
        <begin position="297"/>
        <end position="333"/>
    </location>
</feature>
<evidence type="ECO:0000256" key="6">
    <source>
        <dbReference type="ARBA" id="ARBA00022840"/>
    </source>
</evidence>
<dbReference type="InterPro" id="IPR001480">
    <property type="entry name" value="Bulb-type_lectin_dom"/>
</dbReference>
<keyword evidence="8" id="KW-0325">Glycoprotein</keyword>
<keyword evidence="4 11" id="KW-0547">Nucleotide-binding</keyword>
<evidence type="ECO:0000256" key="11">
    <source>
        <dbReference type="PIRNR" id="PIRNR000641"/>
    </source>
</evidence>
<dbReference type="PROSITE" id="PS50948">
    <property type="entry name" value="PAN"/>
    <property type="match status" value="1"/>
</dbReference>
<dbReference type="InterPro" id="IPR003609">
    <property type="entry name" value="Pan_app"/>
</dbReference>
<dbReference type="PROSITE" id="PS50927">
    <property type="entry name" value="BULB_LECTIN"/>
    <property type="match status" value="1"/>
</dbReference>
<dbReference type="PIRSF" id="PIRSF000641">
    <property type="entry name" value="SRK"/>
    <property type="match status" value="1"/>
</dbReference>
<dbReference type="CDD" id="cd00028">
    <property type="entry name" value="B_lectin"/>
    <property type="match status" value="1"/>
</dbReference>
<comment type="caution">
    <text evidence="12">Lacks conserved residue(s) required for the propagation of feature annotation.</text>
</comment>
<feature type="signal peptide" evidence="14">
    <location>
        <begin position="1"/>
        <end position="24"/>
    </location>
</feature>
<feature type="domain" description="Apple" evidence="18">
    <location>
        <begin position="352"/>
        <end position="434"/>
    </location>
</feature>
<dbReference type="InterPro" id="IPR000719">
    <property type="entry name" value="Prot_kinase_dom"/>
</dbReference>
<dbReference type="Pfam" id="PF00954">
    <property type="entry name" value="S_locus_glycop"/>
    <property type="match status" value="1"/>
</dbReference>
<sequence length="807" mass="90961">MKILYTMLVITKLLLLFFFKFSSAADTITQSESLSDGSTLISNDGTFELGFFNPGNSPNRYVGIWYKNIQVKTVVWVANRDNPIKDNSNSSKLTINRQGNLVLLNNSQSLLWSTNATKNASIPIVQLLNNGNLVLRDEKDNEGDGEEDGFLWQSFDYPCDTLLPGMKLGWDKKTGINRRLTAWKNWEDPSSGEFTNSIKLNKNPEIVMYKGSVEFYRTGPMIGIMNSAIMSKGVFGLRPNPLYNYTFVFNDEEVYYMYNLKNSSVITIVVLNQTLLVRQRLTWIPETKTWNLYQNLPQDRCDAYNVCGANANCVIGESPMCQCLDGFTPKSADRWNAMDWSQGCVRIGNWTCGVKSRDGFRTVAKMKLPDSTNYWLNENTTLDKCKDKCLQNCSCTAYSILAADDGNNGCSIWFDDLKDLRVSDAGQDLYVRADVSDIDDEHGGMKKVIVAVSISASIVIVMLLAFNIYRKKYKGNDDKLNSMWMEDNSESEHDDFELPFFDLATILDATDNFSIHNKLGEGGFGPGKFLDGQEIAVKRLSWGSGQGMKEFKNEVILCAKLQHRNLVKVLGCCIEKDEKMLVYEYMSNTSLDSFIFDFGLAKMCGGDQIEGKTNRIIGTYGYMAPEYAIDGLFSIKSDVFSFGVLLLELISGMKNRTRIYHQHDHNLIGHVSSGKHMELMGMYDGKGLDEFGGGGDGVEGDIRTPLRARAYSTHSPVSMGDEDDHQWKTVRGRFRKGKGSTDNGLDIATTQKTERMRIDNHTFFFFTDFLDSFGAKSLLNAFQYYGDIIEVVDELFSKCTKCRQVVK</sequence>
<dbReference type="Gene3D" id="3.30.200.20">
    <property type="entry name" value="Phosphorylase Kinase, domain 1"/>
    <property type="match status" value="1"/>
</dbReference>
<evidence type="ECO:0000256" key="4">
    <source>
        <dbReference type="ARBA" id="ARBA00022741"/>
    </source>
</evidence>
<evidence type="ECO:0000256" key="3">
    <source>
        <dbReference type="ARBA" id="ARBA00022729"/>
    </source>
</evidence>
<evidence type="ECO:0000256" key="2">
    <source>
        <dbReference type="ARBA" id="ARBA00022679"/>
    </source>
</evidence>
<evidence type="ECO:0000259" key="17">
    <source>
        <dbReference type="PROSITE" id="PS50927"/>
    </source>
</evidence>
<dbReference type="OrthoDB" id="785331at2759"/>
<dbReference type="Proteomes" id="UP000242715">
    <property type="component" value="Unassembled WGS sequence"/>
</dbReference>
<dbReference type="SUPFAM" id="SSF56112">
    <property type="entry name" value="Protein kinase-like (PK-like)"/>
    <property type="match status" value="1"/>
</dbReference>
<dbReference type="GO" id="GO:0005524">
    <property type="term" value="F:ATP binding"/>
    <property type="evidence" value="ECO:0007669"/>
    <property type="project" value="UniProtKB-KW"/>
</dbReference>
<dbReference type="PROSITE" id="PS50011">
    <property type="entry name" value="PROTEIN_KINASE_DOM"/>
    <property type="match status" value="1"/>
</dbReference>
<dbReference type="InterPro" id="IPR000858">
    <property type="entry name" value="S_locus_glycoprot_dom"/>
</dbReference>
<dbReference type="Gene3D" id="3.50.4.10">
    <property type="entry name" value="Hepatocyte Growth Factor"/>
    <property type="match status" value="1"/>
</dbReference>
<evidence type="ECO:0000256" key="13">
    <source>
        <dbReference type="SAM" id="Phobius"/>
    </source>
</evidence>
<dbReference type="Pfam" id="PF08276">
    <property type="entry name" value="PAN_2"/>
    <property type="match status" value="1"/>
</dbReference>
<feature type="domain" description="Protein kinase" evidence="15">
    <location>
        <begin position="414"/>
        <end position="807"/>
    </location>
</feature>
<dbReference type="CDD" id="cd01098">
    <property type="entry name" value="PAN_AP_plant"/>
    <property type="match status" value="1"/>
</dbReference>
<dbReference type="FunFam" id="2.90.10.10:FF:000001">
    <property type="entry name" value="G-type lectin S-receptor-like serine/threonine-protein kinase"/>
    <property type="match status" value="1"/>
</dbReference>
<evidence type="ECO:0000256" key="7">
    <source>
        <dbReference type="ARBA" id="ARBA00023157"/>
    </source>
</evidence>
<dbReference type="InterPro" id="IPR024171">
    <property type="entry name" value="SRK-like_kinase"/>
</dbReference>
<evidence type="ECO:0000256" key="10">
    <source>
        <dbReference type="ARBA" id="ARBA00048679"/>
    </source>
</evidence>
<dbReference type="SMART" id="SM00473">
    <property type="entry name" value="PAN_AP"/>
    <property type="match status" value="1"/>
</dbReference>
<keyword evidence="6 11" id="KW-0067">ATP-binding</keyword>
<comment type="catalytic activity">
    <reaction evidence="10 11">
        <text>L-seryl-[protein] + ATP = O-phospho-L-seryl-[protein] + ADP + H(+)</text>
        <dbReference type="Rhea" id="RHEA:17989"/>
        <dbReference type="Rhea" id="RHEA-COMP:9863"/>
        <dbReference type="Rhea" id="RHEA-COMP:11604"/>
        <dbReference type="ChEBI" id="CHEBI:15378"/>
        <dbReference type="ChEBI" id="CHEBI:29999"/>
        <dbReference type="ChEBI" id="CHEBI:30616"/>
        <dbReference type="ChEBI" id="CHEBI:83421"/>
        <dbReference type="ChEBI" id="CHEBI:456216"/>
        <dbReference type="EC" id="2.7.11.1"/>
    </reaction>
</comment>
<dbReference type="SUPFAM" id="SSF51110">
    <property type="entry name" value="alpha-D-mannose-specific plant lectins"/>
    <property type="match status" value="1"/>
</dbReference>
<organism evidence="19 20">
    <name type="scientific">Trifolium subterraneum</name>
    <name type="common">Subterranean clover</name>
    <dbReference type="NCBI Taxonomy" id="3900"/>
    <lineage>
        <taxon>Eukaryota</taxon>
        <taxon>Viridiplantae</taxon>
        <taxon>Streptophyta</taxon>
        <taxon>Embryophyta</taxon>
        <taxon>Tracheophyta</taxon>
        <taxon>Spermatophyta</taxon>
        <taxon>Magnoliopsida</taxon>
        <taxon>eudicotyledons</taxon>
        <taxon>Gunneridae</taxon>
        <taxon>Pentapetalae</taxon>
        <taxon>rosids</taxon>
        <taxon>fabids</taxon>
        <taxon>Fabales</taxon>
        <taxon>Fabaceae</taxon>
        <taxon>Papilionoideae</taxon>
        <taxon>50 kb inversion clade</taxon>
        <taxon>NPAAA clade</taxon>
        <taxon>Hologalegina</taxon>
        <taxon>IRL clade</taxon>
        <taxon>Trifolieae</taxon>
        <taxon>Trifolium</taxon>
    </lineage>
</organism>
<keyword evidence="13" id="KW-0812">Transmembrane</keyword>
<evidence type="ECO:0000313" key="20">
    <source>
        <dbReference type="Proteomes" id="UP000242715"/>
    </source>
</evidence>
<evidence type="ECO:0000256" key="5">
    <source>
        <dbReference type="ARBA" id="ARBA00022777"/>
    </source>
</evidence>
<gene>
    <name evidence="19" type="ORF">TSUD_371260</name>
</gene>
<dbReference type="PANTHER" id="PTHR32444:SF234">
    <property type="entry name" value="RECEPTOR-LIKE SERINE_THREONINE-PROTEIN KINASE"/>
    <property type="match status" value="1"/>
</dbReference>
<keyword evidence="3 14" id="KW-0732">Signal</keyword>
<proteinExistence type="inferred from homology"/>
<dbReference type="GO" id="GO:0106310">
    <property type="term" value="F:protein serine kinase activity"/>
    <property type="evidence" value="ECO:0007669"/>
    <property type="project" value="RHEA"/>
</dbReference>
<evidence type="ECO:0000313" key="19">
    <source>
        <dbReference type="EMBL" id="GAU51048.1"/>
    </source>
</evidence>
<keyword evidence="12" id="KW-0245">EGF-like domain</keyword>
<dbReference type="GO" id="GO:0004674">
    <property type="term" value="F:protein serine/threonine kinase activity"/>
    <property type="evidence" value="ECO:0007669"/>
    <property type="project" value="UniProtKB-KW"/>
</dbReference>
<feature type="transmembrane region" description="Helical" evidence="13">
    <location>
        <begin position="448"/>
        <end position="469"/>
    </location>
</feature>
<dbReference type="SMART" id="SM00108">
    <property type="entry name" value="B_lectin"/>
    <property type="match status" value="1"/>
</dbReference>
<feature type="domain" description="Bulb-type lectin" evidence="17">
    <location>
        <begin position="25"/>
        <end position="148"/>
    </location>
</feature>
<dbReference type="Pfam" id="PF07714">
    <property type="entry name" value="PK_Tyr_Ser-Thr"/>
    <property type="match status" value="1"/>
</dbReference>
<evidence type="ECO:0000259" key="16">
    <source>
        <dbReference type="PROSITE" id="PS50026"/>
    </source>
</evidence>
<dbReference type="EC" id="2.7.11.1" evidence="11"/>
<evidence type="ECO:0000256" key="1">
    <source>
        <dbReference type="ARBA" id="ARBA00022527"/>
    </source>
</evidence>
<name>A0A2Z6P3R5_TRISU</name>
<evidence type="ECO:0000259" key="18">
    <source>
        <dbReference type="PROSITE" id="PS50948"/>
    </source>
</evidence>
<dbReference type="GO" id="GO:0048544">
    <property type="term" value="P:recognition of pollen"/>
    <property type="evidence" value="ECO:0007669"/>
    <property type="project" value="InterPro"/>
</dbReference>
<dbReference type="PANTHER" id="PTHR32444">
    <property type="entry name" value="BULB-TYPE LECTIN DOMAIN-CONTAINING PROTEIN"/>
    <property type="match status" value="1"/>
</dbReference>
<dbReference type="Gene3D" id="1.10.510.10">
    <property type="entry name" value="Transferase(Phosphotransferase) domain 1"/>
    <property type="match status" value="1"/>
</dbReference>
<keyword evidence="5 11" id="KW-0418">Kinase</keyword>
<dbReference type="InterPro" id="IPR001245">
    <property type="entry name" value="Ser-Thr/Tyr_kinase_cat_dom"/>
</dbReference>
<accession>A0A2Z6P3R5</accession>
<dbReference type="EMBL" id="DF974958">
    <property type="protein sequence ID" value="GAU51048.1"/>
    <property type="molecule type" value="Genomic_DNA"/>
</dbReference>
<reference evidence="20" key="1">
    <citation type="journal article" date="2017" name="Front. Plant Sci.">
        <title>Climate Clever Clovers: New Paradigm to Reduce the Environmental Footprint of Ruminants by Breeding Low Methanogenic Forages Utilizing Haplotype Variation.</title>
        <authorList>
            <person name="Kaur P."/>
            <person name="Appels R."/>
            <person name="Bayer P.E."/>
            <person name="Keeble-Gagnere G."/>
            <person name="Wang J."/>
            <person name="Hirakawa H."/>
            <person name="Shirasawa K."/>
            <person name="Vercoe P."/>
            <person name="Stefanova K."/>
            <person name="Durmic Z."/>
            <person name="Nichols P."/>
            <person name="Revell C."/>
            <person name="Isobe S.N."/>
            <person name="Edwards D."/>
            <person name="Erskine W."/>
        </authorList>
    </citation>
    <scope>NUCLEOTIDE SEQUENCE [LARGE SCALE GENOMIC DNA]</scope>
    <source>
        <strain evidence="20">cv. Daliak</strain>
    </source>
</reference>
<dbReference type="Gene3D" id="2.90.10.10">
    <property type="entry name" value="Bulb-type lectin domain"/>
    <property type="match status" value="1"/>
</dbReference>
<evidence type="ECO:0000259" key="15">
    <source>
        <dbReference type="PROSITE" id="PS50011"/>
    </source>
</evidence>
<evidence type="ECO:0000256" key="8">
    <source>
        <dbReference type="ARBA" id="ARBA00023180"/>
    </source>
</evidence>
<feature type="chain" id="PRO_5016452789" description="Receptor-like serine/threonine-protein kinase" evidence="14">
    <location>
        <begin position="25"/>
        <end position="807"/>
    </location>
</feature>
<dbReference type="InterPro" id="IPR000742">
    <property type="entry name" value="EGF"/>
</dbReference>
<dbReference type="FunFam" id="3.30.200.20:FF:000195">
    <property type="entry name" value="G-type lectin S-receptor-like serine/threonine-protein kinase"/>
    <property type="match status" value="1"/>
</dbReference>
<dbReference type="InterPro" id="IPR036426">
    <property type="entry name" value="Bulb-type_lectin_dom_sf"/>
</dbReference>
<comment type="catalytic activity">
    <reaction evidence="9 11">
        <text>L-threonyl-[protein] + ATP = O-phospho-L-threonyl-[protein] + ADP + H(+)</text>
        <dbReference type="Rhea" id="RHEA:46608"/>
        <dbReference type="Rhea" id="RHEA-COMP:11060"/>
        <dbReference type="Rhea" id="RHEA-COMP:11605"/>
        <dbReference type="ChEBI" id="CHEBI:15378"/>
        <dbReference type="ChEBI" id="CHEBI:30013"/>
        <dbReference type="ChEBI" id="CHEBI:30616"/>
        <dbReference type="ChEBI" id="CHEBI:61977"/>
        <dbReference type="ChEBI" id="CHEBI:456216"/>
        <dbReference type="EC" id="2.7.11.1"/>
    </reaction>
</comment>
<dbReference type="InterPro" id="IPR011009">
    <property type="entry name" value="Kinase-like_dom_sf"/>
</dbReference>
<keyword evidence="13" id="KW-0472">Membrane</keyword>